<dbReference type="NCBIfam" id="TIGR00644">
    <property type="entry name" value="recJ"/>
    <property type="match status" value="1"/>
</dbReference>
<dbReference type="Pfam" id="PF01368">
    <property type="entry name" value="DHH"/>
    <property type="match status" value="1"/>
</dbReference>
<dbReference type="Pfam" id="PF17768">
    <property type="entry name" value="RecJ_OB"/>
    <property type="match status" value="1"/>
</dbReference>
<dbReference type="Proteomes" id="UP000721442">
    <property type="component" value="Unassembled WGS sequence"/>
</dbReference>
<accession>A0A940DD74</accession>
<sequence>MKKVVDKSILGQVWTVATYPGEDDGYIQPDNLVQKILTSRGVTDMAAMDKFLNPSIKEYMPNPSELCDMDTAVAIIADSILRNEKIAIYGDYDVDGITSTAIFVKYLRALGTDVVWHLPTREGEGYGLNISAIDEIADGGAKLIITVDCGISGVAEVEHARQRGMRVVVTDHHSPDSVLPHADAVINPKRADDKSGLQYLAGVGVAFLTLVALRRELRRRDLSPEMAQRVADTDLMDYLDLVALGTICDTMPLVGLNRAFVATGLRVLGLRKNLGLRTLMDVAGIKKPSVYAAGFAIGPRLNAAGRLDSAAPALELLLTDNPLIANSLAQQLHQMNQERIDIQNAIMLSAGDMAKKCCDNGHCSLFVCGDNWHGGVMGIIAGRLKDKYNLPACVATRIDGVINGSGRSITGVDLGKIIHDALAAGIVSEGGGHAAAAGFSLAVENEARFCEFLEQAVRDQLNGRIPHKEIVADAEMDAGGATLKLVNKLRALEPFGQGNPEPTLILHGATLRFATTMGHGAHVRGAVTTSAGTQLAFVGFNLAGTPVGNFLLDEANANTKIIMLGKLKENEFNGRVSAQFFIEDIAV</sequence>
<dbReference type="InterPro" id="IPR003156">
    <property type="entry name" value="DHHA1_dom"/>
</dbReference>
<protein>
    <recommendedName>
        <fullName evidence="2">Single-stranded-DNA-specific exonuclease RecJ</fullName>
    </recommendedName>
</protein>
<dbReference type="GO" id="GO:0006310">
    <property type="term" value="P:DNA recombination"/>
    <property type="evidence" value="ECO:0007669"/>
    <property type="project" value="InterPro"/>
</dbReference>
<dbReference type="InterPro" id="IPR041122">
    <property type="entry name" value="RecJ_OB"/>
</dbReference>
<feature type="domain" description="RecJ OB" evidence="8">
    <location>
        <begin position="473"/>
        <end position="584"/>
    </location>
</feature>
<dbReference type="InterPro" id="IPR001667">
    <property type="entry name" value="DDH_dom"/>
</dbReference>
<name>A0A940DD74_9PROT</name>
<proteinExistence type="inferred from homology"/>
<evidence type="ECO:0000259" key="8">
    <source>
        <dbReference type="Pfam" id="PF17768"/>
    </source>
</evidence>
<dbReference type="EMBL" id="JADINE010000026">
    <property type="protein sequence ID" value="MBO8407167.1"/>
    <property type="molecule type" value="Genomic_DNA"/>
</dbReference>
<evidence type="ECO:0000256" key="3">
    <source>
        <dbReference type="ARBA" id="ARBA00022722"/>
    </source>
</evidence>
<dbReference type="SUPFAM" id="SSF64182">
    <property type="entry name" value="DHH phosphoesterases"/>
    <property type="match status" value="1"/>
</dbReference>
<evidence type="ECO:0000256" key="4">
    <source>
        <dbReference type="ARBA" id="ARBA00022801"/>
    </source>
</evidence>
<dbReference type="PANTHER" id="PTHR30255">
    <property type="entry name" value="SINGLE-STRANDED-DNA-SPECIFIC EXONUCLEASE RECJ"/>
    <property type="match status" value="1"/>
</dbReference>
<dbReference type="GO" id="GO:0006281">
    <property type="term" value="P:DNA repair"/>
    <property type="evidence" value="ECO:0007669"/>
    <property type="project" value="InterPro"/>
</dbReference>
<dbReference type="PANTHER" id="PTHR30255:SF2">
    <property type="entry name" value="SINGLE-STRANDED-DNA-SPECIFIC EXONUCLEASE RECJ"/>
    <property type="match status" value="1"/>
</dbReference>
<keyword evidence="5 9" id="KW-0269">Exonuclease</keyword>
<dbReference type="InterPro" id="IPR051673">
    <property type="entry name" value="SSDNA_exonuclease_RecJ"/>
</dbReference>
<comment type="caution">
    <text evidence="9">The sequence shown here is derived from an EMBL/GenBank/DDBJ whole genome shotgun (WGS) entry which is preliminary data.</text>
</comment>
<evidence type="ECO:0000313" key="9">
    <source>
        <dbReference type="EMBL" id="MBO8407167.1"/>
    </source>
</evidence>
<evidence type="ECO:0000256" key="5">
    <source>
        <dbReference type="ARBA" id="ARBA00022839"/>
    </source>
</evidence>
<evidence type="ECO:0000259" key="6">
    <source>
        <dbReference type="Pfam" id="PF01368"/>
    </source>
</evidence>
<keyword evidence="3" id="KW-0540">Nuclease</keyword>
<keyword evidence="4" id="KW-0378">Hydrolase</keyword>
<evidence type="ECO:0000256" key="1">
    <source>
        <dbReference type="ARBA" id="ARBA00005915"/>
    </source>
</evidence>
<evidence type="ECO:0000256" key="2">
    <source>
        <dbReference type="ARBA" id="ARBA00019841"/>
    </source>
</evidence>
<dbReference type="Gene3D" id="3.10.310.30">
    <property type="match status" value="1"/>
</dbReference>
<dbReference type="InterPro" id="IPR038763">
    <property type="entry name" value="DHH_sf"/>
</dbReference>
<reference evidence="9" key="1">
    <citation type="submission" date="2020-10" db="EMBL/GenBank/DDBJ databases">
        <authorList>
            <person name="Gilroy R."/>
        </authorList>
    </citation>
    <scope>NUCLEOTIDE SEQUENCE</scope>
    <source>
        <strain evidence="9">B1-16210</strain>
    </source>
</reference>
<dbReference type="Gene3D" id="3.90.1640.30">
    <property type="match status" value="1"/>
</dbReference>
<evidence type="ECO:0000259" key="7">
    <source>
        <dbReference type="Pfam" id="PF02272"/>
    </source>
</evidence>
<dbReference type="Pfam" id="PF02272">
    <property type="entry name" value="DHHA1"/>
    <property type="match status" value="1"/>
</dbReference>
<feature type="domain" description="DHHA1" evidence="7">
    <location>
        <begin position="368"/>
        <end position="458"/>
    </location>
</feature>
<dbReference type="GO" id="GO:0003676">
    <property type="term" value="F:nucleic acid binding"/>
    <property type="evidence" value="ECO:0007669"/>
    <property type="project" value="InterPro"/>
</dbReference>
<dbReference type="AlphaFoldDB" id="A0A940DD74"/>
<gene>
    <name evidence="9" type="primary">recJ</name>
    <name evidence="9" type="ORF">IAC77_01750</name>
</gene>
<evidence type="ECO:0000313" key="10">
    <source>
        <dbReference type="Proteomes" id="UP000721442"/>
    </source>
</evidence>
<comment type="similarity">
    <text evidence="1">Belongs to the RecJ family.</text>
</comment>
<dbReference type="GO" id="GO:0008409">
    <property type="term" value="F:5'-3' exonuclease activity"/>
    <property type="evidence" value="ECO:0007669"/>
    <property type="project" value="InterPro"/>
</dbReference>
<reference evidence="9" key="2">
    <citation type="journal article" date="2021" name="PeerJ">
        <title>Extensive microbial diversity within the chicken gut microbiome revealed by metagenomics and culture.</title>
        <authorList>
            <person name="Gilroy R."/>
            <person name="Ravi A."/>
            <person name="Getino M."/>
            <person name="Pursley I."/>
            <person name="Horton D.L."/>
            <person name="Alikhan N.F."/>
            <person name="Baker D."/>
            <person name="Gharbi K."/>
            <person name="Hall N."/>
            <person name="Watson M."/>
            <person name="Adriaenssens E.M."/>
            <person name="Foster-Nyarko E."/>
            <person name="Jarju S."/>
            <person name="Secka A."/>
            <person name="Antonio M."/>
            <person name="Oren A."/>
            <person name="Chaudhuri R.R."/>
            <person name="La Ragione R."/>
            <person name="Hildebrand F."/>
            <person name="Pallen M.J."/>
        </authorList>
    </citation>
    <scope>NUCLEOTIDE SEQUENCE</scope>
    <source>
        <strain evidence="9">B1-16210</strain>
    </source>
</reference>
<feature type="domain" description="DDH" evidence="6">
    <location>
        <begin position="85"/>
        <end position="245"/>
    </location>
</feature>
<dbReference type="InterPro" id="IPR004610">
    <property type="entry name" value="RecJ"/>
</dbReference>
<organism evidence="9 10">
    <name type="scientific">Candidatus Enterousia excrementavium</name>
    <dbReference type="NCBI Taxonomy" id="2840789"/>
    <lineage>
        <taxon>Bacteria</taxon>
        <taxon>Pseudomonadati</taxon>
        <taxon>Pseudomonadota</taxon>
        <taxon>Alphaproteobacteria</taxon>
        <taxon>Candidatus Enterousia</taxon>
    </lineage>
</organism>